<feature type="region of interest" description="Disordered" evidence="1">
    <location>
        <begin position="35"/>
        <end position="66"/>
    </location>
</feature>
<protein>
    <submittedName>
        <fullName evidence="2">Uncharacterized protein</fullName>
    </submittedName>
</protein>
<feature type="compositionally biased region" description="Acidic residues" evidence="1">
    <location>
        <begin position="489"/>
        <end position="499"/>
    </location>
</feature>
<dbReference type="AlphaFoldDB" id="M4BAC4"/>
<reference evidence="3" key="1">
    <citation type="journal article" date="2010" name="Science">
        <title>Signatures of adaptation to obligate biotrophy in the Hyaloperonospora arabidopsidis genome.</title>
        <authorList>
            <person name="Baxter L."/>
            <person name="Tripathy S."/>
            <person name="Ishaque N."/>
            <person name="Boot N."/>
            <person name="Cabral A."/>
            <person name="Kemen E."/>
            <person name="Thines M."/>
            <person name="Ah-Fong A."/>
            <person name="Anderson R."/>
            <person name="Badejoko W."/>
            <person name="Bittner-Eddy P."/>
            <person name="Boore J.L."/>
            <person name="Chibucos M.C."/>
            <person name="Coates M."/>
            <person name="Dehal P."/>
            <person name="Delehaunty K."/>
            <person name="Dong S."/>
            <person name="Downton P."/>
            <person name="Dumas B."/>
            <person name="Fabro G."/>
            <person name="Fronick C."/>
            <person name="Fuerstenberg S.I."/>
            <person name="Fulton L."/>
            <person name="Gaulin E."/>
            <person name="Govers F."/>
            <person name="Hughes L."/>
            <person name="Humphray S."/>
            <person name="Jiang R.H."/>
            <person name="Judelson H."/>
            <person name="Kamoun S."/>
            <person name="Kyung K."/>
            <person name="Meijer H."/>
            <person name="Minx P."/>
            <person name="Morris P."/>
            <person name="Nelson J."/>
            <person name="Phuntumart V."/>
            <person name="Qutob D."/>
            <person name="Rehmany A."/>
            <person name="Rougon-Cardoso A."/>
            <person name="Ryden P."/>
            <person name="Torto-Alalibo T."/>
            <person name="Studholme D."/>
            <person name="Wang Y."/>
            <person name="Win J."/>
            <person name="Wood J."/>
            <person name="Clifton S.W."/>
            <person name="Rogers J."/>
            <person name="Van den Ackerveken G."/>
            <person name="Jones J.D."/>
            <person name="McDowell J.M."/>
            <person name="Beynon J."/>
            <person name="Tyler B.M."/>
        </authorList>
    </citation>
    <scope>NUCLEOTIDE SEQUENCE [LARGE SCALE GENOMIC DNA]</scope>
    <source>
        <strain evidence="3">Emoy2</strain>
    </source>
</reference>
<keyword evidence="3" id="KW-1185">Reference proteome</keyword>
<name>M4BAC4_HYAAE</name>
<reference evidence="2" key="2">
    <citation type="submission" date="2015-06" db="UniProtKB">
        <authorList>
            <consortium name="EnsemblProtists"/>
        </authorList>
    </citation>
    <scope>IDENTIFICATION</scope>
    <source>
        <strain evidence="2">Emoy2</strain>
    </source>
</reference>
<dbReference type="HOGENOM" id="CLU_033384_0_0_1"/>
<dbReference type="eggNOG" id="ENOG502RSAU">
    <property type="taxonomic scope" value="Eukaryota"/>
</dbReference>
<feature type="region of interest" description="Disordered" evidence="1">
    <location>
        <begin position="458"/>
        <end position="500"/>
    </location>
</feature>
<evidence type="ECO:0000313" key="3">
    <source>
        <dbReference type="Proteomes" id="UP000011713"/>
    </source>
</evidence>
<dbReference type="InParanoid" id="M4BAC4"/>
<proteinExistence type="predicted"/>
<sequence>MQTKMEVLSHPVNVDCRRSVRVIADSSMTMRFSLPTSYRPQTLPPASVSKSNESVKRTVGDDDESWEDRDWTTEVPLFPRLKSNGNVDEVDDWEHQPETSSGLPDDFPRLLVNLTRVQRQYFAATKREEDDEFDFLDVFYRVKNTLQEQFTPFVEVLFEHQWGFHCTYGMSRTLLDGLHTAFPTDVFALMDYPPAIDGVPLHEFLYTLSSPSKWKSVEYLRTCLCRCSRDIRWKCDVMRELELLAETEFAQYETRQQQQSDEIDELTRLRDSFRARLETIVPSREKKLRQGQQQYVLILRKLEDVENRLMTLLDVFLKEPELDGEDCCSAFDNPGGEGGVAVGTNVLDMVVAMVFGRLPRDFSQQTTTEEHFRMLFDHHIQILRLWKKDFGRLPLQSRVATHDEGARDSDAGRTFGPLREERVVVDMSDEESVVGLTEDCLVKDGAVANMDEASLRCDCGSEDNSQSCEGANDSEASSHDDSDGYGADSDSDASEDDVGEVTAAQIQRYQLKRVPSKLGEAETVCRLDGPRRRRMKHPRRATKLHKSKVDRYESDTERQAASFQPFACTGAVKLLRLAKENELF</sequence>
<dbReference type="EnsemblProtists" id="HpaT803234">
    <property type="protein sequence ID" value="HpaP803234"/>
    <property type="gene ID" value="HpaG803234"/>
</dbReference>
<evidence type="ECO:0000313" key="2">
    <source>
        <dbReference type="EnsemblProtists" id="HpaP803234"/>
    </source>
</evidence>
<dbReference type="OMA" id="CFHCTYG"/>
<accession>M4BAC4</accession>
<evidence type="ECO:0000256" key="1">
    <source>
        <dbReference type="SAM" id="MobiDB-lite"/>
    </source>
</evidence>
<organism evidence="2 3">
    <name type="scientific">Hyaloperonospora arabidopsidis (strain Emoy2)</name>
    <name type="common">Downy mildew agent</name>
    <name type="synonym">Peronospora arabidopsidis</name>
    <dbReference type="NCBI Taxonomy" id="559515"/>
    <lineage>
        <taxon>Eukaryota</taxon>
        <taxon>Sar</taxon>
        <taxon>Stramenopiles</taxon>
        <taxon>Oomycota</taxon>
        <taxon>Peronosporomycetes</taxon>
        <taxon>Peronosporales</taxon>
        <taxon>Peronosporaceae</taxon>
        <taxon>Hyaloperonospora</taxon>
    </lineage>
</organism>
<dbReference type="EMBL" id="JH598060">
    <property type="status" value="NOT_ANNOTATED_CDS"/>
    <property type="molecule type" value="Genomic_DNA"/>
</dbReference>
<feature type="region of interest" description="Disordered" evidence="1">
    <location>
        <begin position="531"/>
        <end position="553"/>
    </location>
</feature>
<dbReference type="VEuPathDB" id="FungiDB:HpaG803234"/>
<feature type="compositionally biased region" description="Basic residues" evidence="1">
    <location>
        <begin position="531"/>
        <end position="546"/>
    </location>
</feature>
<dbReference type="Proteomes" id="UP000011713">
    <property type="component" value="Unassembled WGS sequence"/>
</dbReference>